<dbReference type="GO" id="GO:0005774">
    <property type="term" value="C:vacuolar membrane"/>
    <property type="evidence" value="ECO:0007669"/>
    <property type="project" value="UniProtKB-SubCell"/>
</dbReference>
<evidence type="ECO:0000256" key="6">
    <source>
        <dbReference type="ARBA" id="ARBA00022840"/>
    </source>
</evidence>
<dbReference type="GO" id="GO:0016887">
    <property type="term" value="F:ATP hydrolysis activity"/>
    <property type="evidence" value="ECO:0007669"/>
    <property type="project" value="InterPro"/>
</dbReference>
<dbReference type="CDD" id="cd03250">
    <property type="entry name" value="ABCC_MRP_domain1"/>
    <property type="match status" value="1"/>
</dbReference>
<keyword evidence="2" id="KW-0813">Transport</keyword>
<dbReference type="SMART" id="SM00382">
    <property type="entry name" value="AAA"/>
    <property type="match status" value="2"/>
</dbReference>
<accession>A0A2P4YVY3</accession>
<dbReference type="EMBL" id="JIBK01000002">
    <property type="protein sequence ID" value="POM81972.1"/>
    <property type="molecule type" value="Genomic_DNA"/>
</dbReference>
<reference evidence="13 14" key="1">
    <citation type="submission" date="2014-04" db="EMBL/GenBank/DDBJ databases">
        <title>Comparative Genomics of Cryptosporidium Species.</title>
        <authorList>
            <person name="Silva J.C."/>
            <person name="Su Q."/>
            <person name="Chalmers R."/>
            <person name="Chibucos M.C."/>
            <person name="Elwin K."/>
            <person name="Godinez A."/>
            <person name="Guo F."/>
            <person name="Huynh K."/>
            <person name="Orvis J."/>
            <person name="Ott S."/>
            <person name="Sadzewicz L."/>
            <person name="Sengamalay N."/>
            <person name="Shetty A."/>
            <person name="Sun M."/>
            <person name="Tallon L."/>
            <person name="Xiao L."/>
            <person name="Zhang H."/>
            <person name="Fraser C.M."/>
            <person name="Zhu G."/>
            <person name="Kissinger J."/>
            <person name="Widmer G."/>
        </authorList>
    </citation>
    <scope>NUCLEOTIDE SEQUENCE [LARGE SCALE GENOMIC DNA]</scope>
    <source>
        <strain evidence="13 14">UKMEL1</strain>
    </source>
</reference>
<comment type="subcellular location">
    <subcellularLocation>
        <location evidence="1">Vacuole membrane</location>
        <topology evidence="1">Multi-pass membrane protein</topology>
    </subcellularLocation>
</comment>
<dbReference type="InterPro" id="IPR036640">
    <property type="entry name" value="ABC1_TM_sf"/>
</dbReference>
<dbReference type="InterPro" id="IPR003439">
    <property type="entry name" value="ABC_transporter-like_ATP-bd"/>
</dbReference>
<evidence type="ECO:0000256" key="5">
    <source>
        <dbReference type="ARBA" id="ARBA00022741"/>
    </source>
</evidence>
<keyword evidence="5" id="KW-0547">Nucleotide-binding</keyword>
<dbReference type="PANTHER" id="PTHR24223:SF443">
    <property type="entry name" value="MULTIDRUG-RESISTANCE LIKE PROTEIN 1, ISOFORM I"/>
    <property type="match status" value="1"/>
</dbReference>
<sequence length="1442" mass="163625">MSDSELNENGIYSSKNFSKLDKQYIDIDTVNFEKLGKYPKYHSFFKRGFLNTILFKWLSPIINSAEKGILISDSDINLADDDGDIQTEYIYFIRNWNEEFSKPEALKSIQFSTFKVIFKTFYLRIINILLFKLIYDIIQMYRPWQIHAVLYWIGDPNGSKTTGILRFFSIVICELISGSILQQYFRRSFSLSVMLKGVMNYSLTNKLIKLPKNVAIENTSKCISLLSSESTYLLGTGNTLLAVPTMVLQNLLLLFSLYQFIGISAFIGYIIIVLSLFVNGLLINITQSVRFKYISSLDKRISISTELVNSFKQIKCYAWEKYYIKNINEIRKEEIHHLGIWRFLNQFGLVLATLCVSLSPVISFGSFLYLNRKFPVDVIFTSLLIFESLQLTLVLLPTGISSLQKIINCYTRLSEVLLLKDIEPLKSILDKVEQENYAVKVNNVYFNYPSKNDILSSINFNIQKNQKVGIIGYVGSGKTTLIELILQELKPRLGTIQSNGSVSYCSQSSWIVNGTIRSNIILDLPFDQTWYDIVINACSLVYDLKAMPNGDLTEIGENGINLSGGQKQRVSLARAVYQNTDILILDDVFSALDNVVSTSIFQKCIINLLKNKTVILATNKLDILSHLDQVIFINNTTLSYSGPPNQSFFSHPDFQDLLNSMYKVQNQINQIIDDVVTIEEIQDIEGVLTESDNSGQSCDIIISNPNNINNNLSHPKIRISETITSIPKNEIELEKSNHSLSPSLPEYFNITSNSNPNPNLNQNIQTSPIISRRGSRVSLSALKDKYRRESQTLRNSLEQQMIEPKKNDKTVKETAQLLDNHKSTKVKHVEFSKYIEYIRKFDLKILAISIVVIYLCTLSNILSSAWITKWSSEFDKYGIAKGLIILTAISILQPILNLLFRAATIYLTTGVSKEIYNELLVKLLYSKLAFYESVPIGTILSRITSDIVVIDEMIPQNLTDFTYCFTRVTIYIGYFIYLDYRFIIVFLPISYFFNKFRIRAMFANRQLKRIFHSRTSPILTSVSYTVDGLSILRCSKNGLRNFLKNVQYLIDYECAPWRCYCLIQRWLGIHIDILGACVISSLGIFCISAKGFVSVGAIAIAFQCSVSFTQLVLWMIRNISETENNFLSYDRISELIGILPQETNISDDDDDDDDNNNNNNNDLNKPCNIKETNEYVKDSDSLLINIDRPNKPLSLDWPTNGNIVFKNVVLRYNPDEPAILNNLSFSIQGGKKIGICGRTGSGKSTLLSAILRLYCIQEGSILIDNVDISQISLKKLRSLITIIPQEPNILTGTLRYNLDPFNEYTSDEIDQALVNSNSKSFVDSLPDGINTQMTSVSNNISLGQKQLICLARAILRKSKIILLDEATSSMDIATDNIIQNIIKTQFSSCTILSIAHRIHTIIDYDLIIVLDKGKIVEYDSPQNLLSNTSSIFFSIANEVNNL</sequence>
<dbReference type="CDD" id="cd18580">
    <property type="entry name" value="ABC_6TM_ABCC_D2"/>
    <property type="match status" value="1"/>
</dbReference>
<dbReference type="PANTHER" id="PTHR24223">
    <property type="entry name" value="ATP-BINDING CASSETTE SUB-FAMILY C"/>
    <property type="match status" value="1"/>
</dbReference>
<feature type="region of interest" description="Disordered" evidence="9">
    <location>
        <begin position="1144"/>
        <end position="1167"/>
    </location>
</feature>
<dbReference type="GO" id="GO:0140359">
    <property type="term" value="F:ABC-type transporter activity"/>
    <property type="evidence" value="ECO:0007669"/>
    <property type="project" value="InterPro"/>
</dbReference>
<dbReference type="PROSITE" id="PS50893">
    <property type="entry name" value="ABC_TRANSPORTER_2"/>
    <property type="match status" value="2"/>
</dbReference>
<feature type="transmembrane region" description="Helical" evidence="10">
    <location>
        <begin position="879"/>
        <end position="907"/>
    </location>
</feature>
<evidence type="ECO:0000313" key="13">
    <source>
        <dbReference type="EMBL" id="POM81972.1"/>
    </source>
</evidence>
<dbReference type="PROSITE" id="PS50929">
    <property type="entry name" value="ABC_TM1F"/>
    <property type="match status" value="2"/>
</dbReference>
<comment type="caution">
    <text evidence="13">The sequence shown here is derived from an EMBL/GenBank/DDBJ whole genome shotgun (WGS) entry which is preliminary data.</text>
</comment>
<dbReference type="SUPFAM" id="SSF90123">
    <property type="entry name" value="ABC transporter transmembrane region"/>
    <property type="match status" value="2"/>
</dbReference>
<dbReference type="Gene3D" id="3.40.50.300">
    <property type="entry name" value="P-loop containing nucleotide triphosphate hydrolases"/>
    <property type="match status" value="2"/>
</dbReference>
<feature type="transmembrane region" description="Helical" evidence="10">
    <location>
        <begin position="845"/>
        <end position="867"/>
    </location>
</feature>
<protein>
    <submittedName>
        <fullName evidence="13">ABC transporter family protein</fullName>
    </submittedName>
</protein>
<evidence type="ECO:0000256" key="4">
    <source>
        <dbReference type="ARBA" id="ARBA00022737"/>
    </source>
</evidence>
<feature type="transmembrane region" description="Helical" evidence="10">
    <location>
        <begin position="1091"/>
        <end position="1116"/>
    </location>
</feature>
<keyword evidence="6" id="KW-0067">ATP-binding</keyword>
<dbReference type="FunFam" id="3.40.50.300:FF:000997">
    <property type="entry name" value="Multidrug resistance-associated protein 1"/>
    <property type="match status" value="1"/>
</dbReference>
<keyword evidence="7 10" id="KW-1133">Transmembrane helix</keyword>
<feature type="compositionally biased region" description="Acidic residues" evidence="9">
    <location>
        <begin position="1145"/>
        <end position="1155"/>
    </location>
</feature>
<keyword evidence="8 10" id="KW-0472">Membrane</keyword>
<feature type="domain" description="ABC transporter" evidence="11">
    <location>
        <begin position="439"/>
        <end position="660"/>
    </location>
</feature>
<gene>
    <name evidence="13" type="ORF">CmeUKMEL1_00065</name>
</gene>
<name>A0A2P4YVY3_9CRYT</name>
<dbReference type="FunFam" id="3.40.50.300:FF:000838">
    <property type="entry name" value="ABC multidrug transporter (Eurofung)"/>
    <property type="match status" value="1"/>
</dbReference>
<evidence type="ECO:0000256" key="1">
    <source>
        <dbReference type="ARBA" id="ARBA00004128"/>
    </source>
</evidence>
<keyword evidence="14" id="KW-1185">Reference proteome</keyword>
<evidence type="ECO:0000256" key="3">
    <source>
        <dbReference type="ARBA" id="ARBA00022692"/>
    </source>
</evidence>
<feature type="domain" description="ABC transporter" evidence="11">
    <location>
        <begin position="1203"/>
        <end position="1437"/>
    </location>
</feature>
<dbReference type="CDD" id="cd03244">
    <property type="entry name" value="ABCC_MRP_domain2"/>
    <property type="match status" value="1"/>
</dbReference>
<feature type="transmembrane region" description="Helical" evidence="10">
    <location>
        <begin position="258"/>
        <end position="282"/>
    </location>
</feature>
<dbReference type="PROSITE" id="PS00211">
    <property type="entry name" value="ABC_TRANSPORTER_1"/>
    <property type="match status" value="2"/>
</dbReference>
<evidence type="ECO:0000256" key="10">
    <source>
        <dbReference type="SAM" id="Phobius"/>
    </source>
</evidence>
<feature type="transmembrane region" description="Helical" evidence="10">
    <location>
        <begin position="347"/>
        <end position="370"/>
    </location>
</feature>
<feature type="transmembrane region" description="Helical" evidence="10">
    <location>
        <begin position="970"/>
        <end position="993"/>
    </location>
</feature>
<evidence type="ECO:0000256" key="2">
    <source>
        <dbReference type="ARBA" id="ARBA00022448"/>
    </source>
</evidence>
<evidence type="ECO:0000256" key="7">
    <source>
        <dbReference type="ARBA" id="ARBA00022989"/>
    </source>
</evidence>
<dbReference type="VEuPathDB" id="CryptoDB:CmeUKMEL1_00065"/>
<dbReference type="InterPro" id="IPR044726">
    <property type="entry name" value="ABCC_6TM_D2"/>
</dbReference>
<dbReference type="InterPro" id="IPR011527">
    <property type="entry name" value="ABC1_TM_dom"/>
</dbReference>
<dbReference type="Pfam" id="PF00664">
    <property type="entry name" value="ABC_membrane"/>
    <property type="match status" value="2"/>
</dbReference>
<keyword evidence="3 10" id="KW-0812">Transmembrane</keyword>
<keyword evidence="4" id="KW-0677">Repeat</keyword>
<evidence type="ECO:0000259" key="11">
    <source>
        <dbReference type="PROSITE" id="PS50893"/>
    </source>
</evidence>
<evidence type="ECO:0000259" key="12">
    <source>
        <dbReference type="PROSITE" id="PS50929"/>
    </source>
</evidence>
<dbReference type="InterPro" id="IPR003593">
    <property type="entry name" value="AAA+_ATPase"/>
</dbReference>
<dbReference type="GO" id="GO:0005524">
    <property type="term" value="F:ATP binding"/>
    <property type="evidence" value="ECO:0007669"/>
    <property type="project" value="UniProtKB-KW"/>
</dbReference>
<dbReference type="Proteomes" id="UP000236928">
    <property type="component" value="Unassembled WGS sequence"/>
</dbReference>
<dbReference type="SUPFAM" id="SSF52540">
    <property type="entry name" value="P-loop containing nucleoside triphosphate hydrolases"/>
    <property type="match status" value="2"/>
</dbReference>
<evidence type="ECO:0000313" key="14">
    <source>
        <dbReference type="Proteomes" id="UP000236928"/>
    </source>
</evidence>
<feature type="transmembrane region" description="Helical" evidence="10">
    <location>
        <begin position="1066"/>
        <end position="1085"/>
    </location>
</feature>
<dbReference type="Gene3D" id="1.20.1560.10">
    <property type="entry name" value="ABC transporter type 1, transmembrane domain"/>
    <property type="match status" value="2"/>
</dbReference>
<organism evidence="13 14">
    <name type="scientific">Cryptosporidium meleagridis</name>
    <dbReference type="NCBI Taxonomy" id="93969"/>
    <lineage>
        <taxon>Eukaryota</taxon>
        <taxon>Sar</taxon>
        <taxon>Alveolata</taxon>
        <taxon>Apicomplexa</taxon>
        <taxon>Conoidasida</taxon>
        <taxon>Coccidia</taxon>
        <taxon>Eucoccidiorida</taxon>
        <taxon>Eimeriorina</taxon>
        <taxon>Cryptosporidiidae</taxon>
        <taxon>Cryptosporidium</taxon>
    </lineage>
</organism>
<feature type="domain" description="ABC transmembrane type-1" evidence="12">
    <location>
        <begin position="845"/>
        <end position="1124"/>
    </location>
</feature>
<dbReference type="Pfam" id="PF00005">
    <property type="entry name" value="ABC_tran"/>
    <property type="match status" value="2"/>
</dbReference>
<evidence type="ECO:0000256" key="9">
    <source>
        <dbReference type="SAM" id="MobiDB-lite"/>
    </source>
</evidence>
<evidence type="ECO:0000256" key="8">
    <source>
        <dbReference type="ARBA" id="ARBA00023136"/>
    </source>
</evidence>
<feature type="domain" description="ABC transmembrane type-1" evidence="12">
    <location>
        <begin position="251"/>
        <end position="405"/>
    </location>
</feature>
<feature type="transmembrane region" description="Helical" evidence="10">
    <location>
        <begin position="376"/>
        <end position="396"/>
    </location>
</feature>
<dbReference type="InterPro" id="IPR027417">
    <property type="entry name" value="P-loop_NTPase"/>
</dbReference>
<proteinExistence type="predicted"/>
<dbReference type="InterPro" id="IPR050173">
    <property type="entry name" value="ABC_transporter_C-like"/>
</dbReference>
<dbReference type="InterPro" id="IPR017871">
    <property type="entry name" value="ABC_transporter-like_CS"/>
</dbReference>
<dbReference type="OrthoDB" id="6500128at2759"/>